<keyword evidence="1" id="KW-1133">Transmembrane helix</keyword>
<feature type="transmembrane region" description="Helical" evidence="1">
    <location>
        <begin position="82"/>
        <end position="105"/>
    </location>
</feature>
<protein>
    <recommendedName>
        <fullName evidence="3">PGG domain-containing protein</fullName>
    </recommendedName>
</protein>
<feature type="transmembrane region" description="Helical" evidence="1">
    <location>
        <begin position="42"/>
        <end position="70"/>
    </location>
</feature>
<keyword evidence="1" id="KW-0812">Transmembrane</keyword>
<evidence type="ECO:0000313" key="4">
    <source>
        <dbReference type="EMBL" id="CAL4990784.1"/>
    </source>
</evidence>
<organism evidence="4 5">
    <name type="scientific">Urochloa decumbens</name>
    <dbReference type="NCBI Taxonomy" id="240449"/>
    <lineage>
        <taxon>Eukaryota</taxon>
        <taxon>Viridiplantae</taxon>
        <taxon>Streptophyta</taxon>
        <taxon>Embryophyta</taxon>
        <taxon>Tracheophyta</taxon>
        <taxon>Spermatophyta</taxon>
        <taxon>Magnoliopsida</taxon>
        <taxon>Liliopsida</taxon>
        <taxon>Poales</taxon>
        <taxon>Poaceae</taxon>
        <taxon>PACMAD clade</taxon>
        <taxon>Panicoideae</taxon>
        <taxon>Panicodae</taxon>
        <taxon>Paniceae</taxon>
        <taxon>Melinidinae</taxon>
        <taxon>Urochloa</taxon>
    </lineage>
</organism>
<feature type="transmembrane region" description="Helical" evidence="1">
    <location>
        <begin position="159"/>
        <end position="182"/>
    </location>
</feature>
<dbReference type="PANTHER" id="PTHR24177:SF404">
    <property type="entry name" value="OS07G0481600 PROTEIN"/>
    <property type="match status" value="1"/>
</dbReference>
<evidence type="ECO:0000313" key="5">
    <source>
        <dbReference type="Proteomes" id="UP001497457"/>
    </source>
</evidence>
<keyword evidence="5" id="KW-1185">Reference proteome</keyword>
<keyword evidence="2" id="KW-0732">Signal</keyword>
<evidence type="ECO:0000256" key="2">
    <source>
        <dbReference type="SAM" id="SignalP"/>
    </source>
</evidence>
<keyword evidence="1" id="KW-0472">Membrane</keyword>
<dbReference type="AlphaFoldDB" id="A0ABC9B153"/>
<dbReference type="PANTHER" id="PTHR24177">
    <property type="entry name" value="CASKIN"/>
    <property type="match status" value="1"/>
</dbReference>
<evidence type="ECO:0000256" key="1">
    <source>
        <dbReference type="SAM" id="Phobius"/>
    </source>
</evidence>
<dbReference type="Pfam" id="PF13962">
    <property type="entry name" value="PGG"/>
    <property type="match status" value="1"/>
</dbReference>
<name>A0ABC9B153_9POAL</name>
<dbReference type="InterPro" id="IPR026961">
    <property type="entry name" value="PGG_dom"/>
</dbReference>
<reference evidence="4" key="1">
    <citation type="submission" date="2024-10" db="EMBL/GenBank/DDBJ databases">
        <authorList>
            <person name="Ryan C."/>
        </authorList>
    </citation>
    <scope>NUCLEOTIDE SEQUENCE [LARGE SCALE GENOMIC DNA]</scope>
</reference>
<feature type="chain" id="PRO_5044881493" description="PGG domain-containing protein" evidence="2">
    <location>
        <begin position="17"/>
        <end position="189"/>
    </location>
</feature>
<evidence type="ECO:0000259" key="3">
    <source>
        <dbReference type="Pfam" id="PF13962"/>
    </source>
</evidence>
<dbReference type="Proteomes" id="UP001497457">
    <property type="component" value="Chromosome 24b"/>
</dbReference>
<gene>
    <name evidence="4" type="ORF">URODEC1_LOCUS60387</name>
</gene>
<accession>A0ABC9B153</accession>
<sequence length="189" mass="20492">MGILSVLVTTVTFASAFTLPGGYRSAGDSGGAAGTPVLPGSYAFDAFVLADALAFICSLIATCFLLYAGVPAFGLRVRFGNVNFAYGLMMNSGRSLLVAFGWGLYVALHPVARTVPITVVVLMSLLAVFFIKASEGIDSTLFIYPTFPRRQKLSAQDRVLGFFFYVLERFWSYVLIFGIPGIRKWARAK</sequence>
<feature type="transmembrane region" description="Helical" evidence="1">
    <location>
        <begin position="111"/>
        <end position="131"/>
    </location>
</feature>
<feature type="domain" description="PGG" evidence="3">
    <location>
        <begin position="3"/>
        <end position="106"/>
    </location>
</feature>
<proteinExistence type="predicted"/>
<dbReference type="EMBL" id="OZ075134">
    <property type="protein sequence ID" value="CAL4990784.1"/>
    <property type="molecule type" value="Genomic_DNA"/>
</dbReference>
<feature type="signal peptide" evidence="2">
    <location>
        <begin position="1"/>
        <end position="16"/>
    </location>
</feature>